<dbReference type="EMBL" id="CP012672">
    <property type="protein sequence ID" value="AUX37012.1"/>
    <property type="molecule type" value="Genomic_DNA"/>
</dbReference>
<name>A0A4V0NHK7_SORCE</name>
<dbReference type="PANTHER" id="PTHR34825">
    <property type="entry name" value="CONSERVED PROTEIN, WITH A WEAK D-GALACTARATE DEHYDRATASE/ALTRONATE HYDROLASE DOMAIN"/>
    <property type="match status" value="1"/>
</dbReference>
<accession>A0A4V0NHK7</accession>
<dbReference type="PANTHER" id="PTHR34825:SF1">
    <property type="entry name" value="AAA-ATPASE-LIKE DOMAIN-CONTAINING PROTEIN"/>
    <property type="match status" value="1"/>
</dbReference>
<dbReference type="Pfam" id="PF09820">
    <property type="entry name" value="AAA-ATPase_like"/>
    <property type="match status" value="1"/>
</dbReference>
<organism evidence="2 3">
    <name type="scientific">Sorangium cellulosum</name>
    <name type="common">Polyangium cellulosum</name>
    <dbReference type="NCBI Taxonomy" id="56"/>
    <lineage>
        <taxon>Bacteria</taxon>
        <taxon>Pseudomonadati</taxon>
        <taxon>Myxococcota</taxon>
        <taxon>Polyangia</taxon>
        <taxon>Polyangiales</taxon>
        <taxon>Polyangiaceae</taxon>
        <taxon>Sorangium</taxon>
    </lineage>
</organism>
<dbReference type="Proteomes" id="UP000295497">
    <property type="component" value="Chromosome"/>
</dbReference>
<reference evidence="2 3" key="1">
    <citation type="submission" date="2015-09" db="EMBL/GenBank/DDBJ databases">
        <title>Sorangium comparison.</title>
        <authorList>
            <person name="Zaburannyi N."/>
            <person name="Bunk B."/>
            <person name="Overmann J."/>
            <person name="Mueller R."/>
        </authorList>
    </citation>
    <scope>NUCLEOTIDE SEQUENCE [LARGE SCALE GENOMIC DNA]</scope>
    <source>
        <strain evidence="2 3">So ce836</strain>
    </source>
</reference>
<dbReference type="Pfam" id="PF08011">
    <property type="entry name" value="PDDEXK_9"/>
    <property type="match status" value="1"/>
</dbReference>
<dbReference type="AlphaFoldDB" id="A0A4V0NHK7"/>
<evidence type="ECO:0000313" key="3">
    <source>
        <dbReference type="Proteomes" id="UP000295497"/>
    </source>
</evidence>
<feature type="domain" description="AAA-ATPase-like" evidence="1">
    <location>
        <begin position="6"/>
        <end position="232"/>
    </location>
</feature>
<dbReference type="RefSeq" id="WP_129579730.1">
    <property type="nucleotide sequence ID" value="NZ_CP012672.1"/>
</dbReference>
<evidence type="ECO:0000259" key="1">
    <source>
        <dbReference type="Pfam" id="PF09820"/>
    </source>
</evidence>
<gene>
    <name evidence="2" type="ORF">SOCE836_092310</name>
</gene>
<evidence type="ECO:0000313" key="2">
    <source>
        <dbReference type="EMBL" id="AUX37012.1"/>
    </source>
</evidence>
<sequence>MIQHIPIGVSDFRDLRERGLVYVDKSHLIQELLDRPGLLGLLLPRPRRFGKTLNLSMLRYFFERRDEDLSHLFEGLAIWRAGEAYRAHFQRYPVVFMTFRDVKAPAFEACQMAIRKKIEALFDEHRALLDAGALSEREARDYRAILDGTADEVLYQRALCDLSAYLHRAYGEKVVILIDEYDEPIHAGFVGGYAREVLDFFRAFLTGGIKDNPHLARAVLTGILRVARESIFSGLNNIGVYSLLRPEFSTCFGFTEPEVLALLTDGDALDRLESVRRAYNGYVFGETVVYNPWSVLSFLASDDRRTRSYWVSTSANELIRDLLVFHALDVEDDIAVLLEGGAIEQRLDENVALDQLPGSPRALFALLVFSGYLRAEATETGTTHVPAYRLSIPNDEVREVYTSTFRDWMAERLSGQGASSRRLVRALLSGDAATFEEQLRAFVTNVLSYHEARRLGPEEVYHGFVAGLLATLEPDYEVRSNRESGEGRPDVLVRPRQPGKPGVVLEMKVARGGQTLEQALDEGIAQIARRDYTAELRAAGASPVHALAVAFNGKQVAVREAEGIGRRS</sequence>
<proteinExistence type="predicted"/>
<dbReference type="InterPro" id="IPR012547">
    <property type="entry name" value="PDDEXK_9"/>
</dbReference>
<protein>
    <recommendedName>
        <fullName evidence="1">AAA-ATPase-like domain-containing protein</fullName>
    </recommendedName>
</protein>
<dbReference type="InterPro" id="IPR018631">
    <property type="entry name" value="AAA-ATPase-like_dom"/>
</dbReference>